<feature type="transmembrane region" description="Helical" evidence="8">
    <location>
        <begin position="233"/>
        <end position="253"/>
    </location>
</feature>
<comment type="caution">
    <text evidence="9">The sequence shown here is derived from an EMBL/GenBank/DDBJ whole genome shotgun (WGS) entry which is preliminary data.</text>
</comment>
<evidence type="ECO:0000256" key="2">
    <source>
        <dbReference type="ARBA" id="ARBA00022448"/>
    </source>
</evidence>
<evidence type="ECO:0000256" key="7">
    <source>
        <dbReference type="RuleBase" id="RU000488"/>
    </source>
</evidence>
<evidence type="ECO:0000256" key="1">
    <source>
        <dbReference type="ARBA" id="ARBA00004141"/>
    </source>
</evidence>
<evidence type="ECO:0000256" key="3">
    <source>
        <dbReference type="ARBA" id="ARBA00022692"/>
    </source>
</evidence>
<feature type="repeat" description="Solcar" evidence="6">
    <location>
        <begin position="131"/>
        <end position="221"/>
    </location>
</feature>
<organism evidence="9 10">
    <name type="scientific">Brassica napus</name>
    <name type="common">Rape</name>
    <dbReference type="NCBI Taxonomy" id="3708"/>
    <lineage>
        <taxon>Eukaryota</taxon>
        <taxon>Viridiplantae</taxon>
        <taxon>Streptophyta</taxon>
        <taxon>Embryophyta</taxon>
        <taxon>Tracheophyta</taxon>
        <taxon>Spermatophyta</taxon>
        <taxon>Magnoliopsida</taxon>
        <taxon>eudicotyledons</taxon>
        <taxon>Gunneridae</taxon>
        <taxon>Pentapetalae</taxon>
        <taxon>rosids</taxon>
        <taxon>malvids</taxon>
        <taxon>Brassicales</taxon>
        <taxon>Brassicaceae</taxon>
        <taxon>Brassiceae</taxon>
        <taxon>Brassica</taxon>
    </lineage>
</organism>
<dbReference type="InterPro" id="IPR018108">
    <property type="entry name" value="MCP_transmembrane"/>
</dbReference>
<feature type="transmembrane region" description="Helical" evidence="8">
    <location>
        <begin position="37"/>
        <end position="57"/>
    </location>
</feature>
<keyword evidence="10" id="KW-1185">Reference proteome</keyword>
<comment type="similarity">
    <text evidence="7">Belongs to the mitochondrial carrier (TC 2.A.29) family.</text>
</comment>
<dbReference type="SUPFAM" id="SSF103506">
    <property type="entry name" value="Mitochondrial carrier"/>
    <property type="match status" value="1"/>
</dbReference>
<sequence length="335" mass="35556">KLAKMNLSTAEEESSSSAQEIHIPADINWEMLDKSKFFILGAALFSGVSGALYPAVLMKTRQQVCHHSQGSCIRGAFTLVRHEGLRGLYRGFGTSLMGTIPARALYMTALEVTKSSVGSAAVGLGFTEGKASAAANAVGGLTAAMAAQLVWTPVDVVSQRLMVQGSSGLRCCDYVNGFDAFKKIVRADGVKGLYRGFGISILTYAPSNAVWWASYSVAQRMSGNAMKPDSKTVMAVQGVSAAIAGSVSALITMPLDTIKTRLQVLDGEDSNGKRGGPSIGQTVRNLVREGGWTACYRGLGPRCASMSMSATTMITTYEFLKRLSAKNHDGFYSKS</sequence>
<evidence type="ECO:0008006" key="11">
    <source>
        <dbReference type="Google" id="ProtNLM"/>
    </source>
</evidence>
<evidence type="ECO:0000313" key="9">
    <source>
        <dbReference type="EMBL" id="KAH0920029.1"/>
    </source>
</evidence>
<keyword evidence="2 7" id="KW-0813">Transport</keyword>
<dbReference type="PANTHER" id="PTHR46080:SF8">
    <property type="entry name" value="SOLUTE CARRIER FAMILY 25 MEMBER 44-LIKE"/>
    <property type="match status" value="1"/>
</dbReference>
<dbReference type="Gene3D" id="1.50.40.10">
    <property type="entry name" value="Mitochondrial carrier domain"/>
    <property type="match status" value="1"/>
</dbReference>
<feature type="non-terminal residue" evidence="9">
    <location>
        <position position="1"/>
    </location>
</feature>
<comment type="subcellular location">
    <subcellularLocation>
        <location evidence="1">Membrane</location>
        <topology evidence="1">Multi-pass membrane protein</topology>
    </subcellularLocation>
</comment>
<gene>
    <name evidence="9" type="ORF">HID58_027689</name>
</gene>
<keyword evidence="3 6" id="KW-0812">Transmembrane</keyword>
<evidence type="ECO:0000256" key="8">
    <source>
        <dbReference type="SAM" id="Phobius"/>
    </source>
</evidence>
<feature type="transmembrane region" description="Helical" evidence="8">
    <location>
        <begin position="192"/>
        <end position="213"/>
    </location>
</feature>
<dbReference type="InterPro" id="IPR002067">
    <property type="entry name" value="MCP"/>
</dbReference>
<dbReference type="Pfam" id="PF00153">
    <property type="entry name" value="Mito_carr"/>
    <property type="match status" value="3"/>
</dbReference>
<dbReference type="PRINTS" id="PR00926">
    <property type="entry name" value="MITOCARRIER"/>
</dbReference>
<evidence type="ECO:0000313" key="10">
    <source>
        <dbReference type="Proteomes" id="UP000824890"/>
    </source>
</evidence>
<dbReference type="Proteomes" id="UP000824890">
    <property type="component" value="Unassembled WGS sequence"/>
</dbReference>
<feature type="repeat" description="Solcar" evidence="6">
    <location>
        <begin position="232"/>
        <end position="323"/>
    </location>
</feature>
<evidence type="ECO:0000256" key="5">
    <source>
        <dbReference type="ARBA" id="ARBA00023136"/>
    </source>
</evidence>
<dbReference type="PROSITE" id="PS50920">
    <property type="entry name" value="SOLCAR"/>
    <property type="match status" value="3"/>
</dbReference>
<dbReference type="InterPro" id="IPR023395">
    <property type="entry name" value="MCP_dom_sf"/>
</dbReference>
<protein>
    <recommendedName>
        <fullName evidence="11">Solute carrier family 25 member 44</fullName>
    </recommendedName>
</protein>
<accession>A0ABQ8CSL7</accession>
<name>A0ABQ8CSL7_BRANA</name>
<dbReference type="PANTHER" id="PTHR46080">
    <property type="entry name" value="MITOCHONDRIAL SUBSTRATE CARRIER FAMILY PROTEIN J"/>
    <property type="match status" value="1"/>
</dbReference>
<keyword evidence="8" id="KW-1133">Transmembrane helix</keyword>
<evidence type="ECO:0000256" key="6">
    <source>
        <dbReference type="PROSITE-ProRule" id="PRU00282"/>
    </source>
</evidence>
<reference evidence="9 10" key="1">
    <citation type="submission" date="2021-05" db="EMBL/GenBank/DDBJ databases">
        <title>Genome Assembly of Synthetic Allotetraploid Brassica napus Reveals Homoeologous Exchanges between Subgenomes.</title>
        <authorList>
            <person name="Davis J.T."/>
        </authorList>
    </citation>
    <scope>NUCLEOTIDE SEQUENCE [LARGE SCALE GENOMIC DNA]</scope>
    <source>
        <strain evidence="10">cv. Da-Ae</strain>
        <tissue evidence="9">Seedling</tissue>
    </source>
</reference>
<keyword evidence="4" id="KW-0677">Repeat</keyword>
<feature type="repeat" description="Solcar" evidence="6">
    <location>
        <begin position="37"/>
        <end position="116"/>
    </location>
</feature>
<dbReference type="EMBL" id="JAGKQM010000007">
    <property type="protein sequence ID" value="KAH0920029.1"/>
    <property type="molecule type" value="Genomic_DNA"/>
</dbReference>
<proteinExistence type="inferred from homology"/>
<evidence type="ECO:0000256" key="4">
    <source>
        <dbReference type="ARBA" id="ARBA00022737"/>
    </source>
</evidence>
<keyword evidence="5 6" id="KW-0472">Membrane</keyword>